<comment type="function">
    <text evidence="11">Catalyzes the isomerization of citrate to isocitrate via cis-aconitate.</text>
</comment>
<evidence type="ECO:0000256" key="4">
    <source>
        <dbReference type="ARBA" id="ARBA00005026"/>
    </source>
</evidence>
<keyword evidence="15" id="KW-1185">Reference proteome</keyword>
<dbReference type="Gene3D" id="3.30.499.10">
    <property type="entry name" value="Aconitase, domain 3"/>
    <property type="match status" value="2"/>
</dbReference>
<evidence type="ECO:0000259" key="13">
    <source>
        <dbReference type="Pfam" id="PF00694"/>
    </source>
</evidence>
<dbReference type="InterPro" id="IPR036008">
    <property type="entry name" value="Aconitase_4Fe-4S_dom"/>
</dbReference>
<evidence type="ECO:0000256" key="3">
    <source>
        <dbReference type="ARBA" id="ARBA00004717"/>
    </source>
</evidence>
<dbReference type="Proteomes" id="UP001165363">
    <property type="component" value="Unassembled WGS sequence"/>
</dbReference>
<comment type="caution">
    <text evidence="14">The sequence shown here is derived from an EMBL/GenBank/DDBJ whole genome shotgun (WGS) entry which is preliminary data.</text>
</comment>
<dbReference type="PRINTS" id="PR00415">
    <property type="entry name" value="ACONITASE"/>
</dbReference>
<evidence type="ECO:0000256" key="10">
    <source>
        <dbReference type="ARBA" id="ARBA00023501"/>
    </source>
</evidence>
<evidence type="ECO:0000256" key="1">
    <source>
        <dbReference type="ARBA" id="ARBA00000118"/>
    </source>
</evidence>
<dbReference type="PROSITE" id="PS00450">
    <property type="entry name" value="ACONITASE_1"/>
    <property type="match status" value="1"/>
</dbReference>
<dbReference type="InterPro" id="IPR015931">
    <property type="entry name" value="Acnase/IPM_dHydase_lsu_aba_1/3"/>
</dbReference>
<comment type="catalytic activity">
    <reaction evidence="1">
        <text>(2S,3R)-3-hydroxybutane-1,2,3-tricarboxylate = 2-methyl-cis-aconitate + H2O</text>
        <dbReference type="Rhea" id="RHEA:17941"/>
        <dbReference type="ChEBI" id="CHEBI:15377"/>
        <dbReference type="ChEBI" id="CHEBI:57429"/>
        <dbReference type="ChEBI" id="CHEBI:57872"/>
        <dbReference type="EC" id="4.2.1.99"/>
    </reaction>
</comment>
<evidence type="ECO:0000313" key="15">
    <source>
        <dbReference type="Proteomes" id="UP001165363"/>
    </source>
</evidence>
<evidence type="ECO:0000256" key="7">
    <source>
        <dbReference type="ARBA" id="ARBA00022723"/>
    </source>
</evidence>
<dbReference type="CDD" id="cd01580">
    <property type="entry name" value="AcnA_IRP_Swivel"/>
    <property type="match status" value="1"/>
</dbReference>
<dbReference type="NCBIfam" id="TIGR01341">
    <property type="entry name" value="aconitase_1"/>
    <property type="match status" value="1"/>
</dbReference>
<evidence type="ECO:0000256" key="5">
    <source>
        <dbReference type="ARBA" id="ARBA00007185"/>
    </source>
</evidence>
<dbReference type="RefSeq" id="WP_249848352.1">
    <property type="nucleotide sequence ID" value="NZ_JAMGBD010000001.1"/>
</dbReference>
<comment type="pathway">
    <text evidence="4">Organic acid metabolism; propanoate degradation.</text>
</comment>
<name>A0ABT0RN60_9SPHN</name>
<protein>
    <recommendedName>
        <fullName evidence="11">Aconitate hydratase</fullName>
        <shortName evidence="11">Aconitase</shortName>
        <ecNumber evidence="11">4.2.1.3</ecNumber>
    </recommendedName>
</protein>
<evidence type="ECO:0000259" key="12">
    <source>
        <dbReference type="Pfam" id="PF00330"/>
    </source>
</evidence>
<evidence type="ECO:0000256" key="6">
    <source>
        <dbReference type="ARBA" id="ARBA00022485"/>
    </source>
</evidence>
<dbReference type="EMBL" id="JAMGBD010000001">
    <property type="protein sequence ID" value="MCL6684077.1"/>
    <property type="molecule type" value="Genomic_DNA"/>
</dbReference>
<comment type="similarity">
    <text evidence="5 11">Belongs to the aconitase/IPM isomerase family.</text>
</comment>
<dbReference type="Pfam" id="PF00694">
    <property type="entry name" value="Aconitase_C"/>
    <property type="match status" value="1"/>
</dbReference>
<organism evidence="14 15">
    <name type="scientific">Sphingomonas alba</name>
    <dbReference type="NCBI Taxonomy" id="2908208"/>
    <lineage>
        <taxon>Bacteria</taxon>
        <taxon>Pseudomonadati</taxon>
        <taxon>Pseudomonadota</taxon>
        <taxon>Alphaproteobacteria</taxon>
        <taxon>Sphingomonadales</taxon>
        <taxon>Sphingomonadaceae</taxon>
        <taxon>Sphingomonas</taxon>
    </lineage>
</organism>
<dbReference type="Gene3D" id="3.20.19.10">
    <property type="entry name" value="Aconitase, domain 4"/>
    <property type="match status" value="1"/>
</dbReference>
<dbReference type="NCBIfam" id="NF009520">
    <property type="entry name" value="PRK12881.1"/>
    <property type="match status" value="1"/>
</dbReference>
<dbReference type="PROSITE" id="PS01244">
    <property type="entry name" value="ACONITASE_2"/>
    <property type="match status" value="1"/>
</dbReference>
<dbReference type="InterPro" id="IPR006249">
    <property type="entry name" value="Aconitase/IRP2"/>
</dbReference>
<keyword evidence="11 14" id="KW-0456">Lyase</keyword>
<gene>
    <name evidence="14" type="primary">acnA</name>
    <name evidence="14" type="ORF">LZ536_09220</name>
</gene>
<dbReference type="Pfam" id="PF00330">
    <property type="entry name" value="Aconitase"/>
    <property type="match status" value="1"/>
</dbReference>
<dbReference type="NCBIfam" id="NF006757">
    <property type="entry name" value="PRK09277.1"/>
    <property type="match status" value="1"/>
</dbReference>
<evidence type="ECO:0000256" key="11">
    <source>
        <dbReference type="RuleBase" id="RU361275"/>
    </source>
</evidence>
<feature type="domain" description="Aconitase/3-isopropylmalate dehydratase large subunit alpha/beta/alpha" evidence="12">
    <location>
        <begin position="78"/>
        <end position="562"/>
    </location>
</feature>
<evidence type="ECO:0000256" key="8">
    <source>
        <dbReference type="ARBA" id="ARBA00023004"/>
    </source>
</evidence>
<reference evidence="14" key="1">
    <citation type="submission" date="2022-05" db="EMBL/GenBank/DDBJ databases">
        <authorList>
            <person name="Jo J.-H."/>
            <person name="Im W.-T."/>
        </authorList>
    </citation>
    <scope>NUCLEOTIDE SEQUENCE</scope>
    <source>
        <strain evidence="14">SE158</strain>
    </source>
</reference>
<dbReference type="GO" id="GO:0003994">
    <property type="term" value="F:aconitate hydratase activity"/>
    <property type="evidence" value="ECO:0007669"/>
    <property type="project" value="UniProtKB-EC"/>
</dbReference>
<accession>A0ABT0RN60</accession>
<sequence length="897" mass="97258">MIPTGQDSLNTRSTLEAGGKKYAYYSLQKASEALGDVSRLPFSMKVLLENLLRFEDGVTVTRDDLQAMVDWLKDRQINREIQYRPARVLMQDFTGVPCVVDLAAMRDAITALGGDAAKINPQVPVHLVIDHSVMVDEFGTPQAFEDNVALEYQRNSERYEFLKWGSTAFDNFQVVPPGTGICHQVNLEHIAQAVWTSQDQSGEEVAYPDTLVGTDSHTTMVNGLGVLGWGVGGIEAEAAMLGQPISMLIPEVVGFRLTGALGEGITATDLVLTVTQMLRAKGVVGRFVEFYGPGLDALSLADRATIANMAPEYGATCGFFPIDERTLDYLRLTGRDDARIDLVKAYAQAQGMWRDGSGAEPLFTDTLDLDMATVQPSLAGPRRPQDKVLLGDVDDRFNDELEATYKKGNDPRVPVEGEDFDLGNGDVVIAAITSCTNTSNPSVLVAAGLVARKARALGLDSKPWVKTSLAPGSQVVTDYLDRAGLSEDLNAIGFDLVGYGCTTCIGNSGPLAEPISKAVNDKDLVVCSVLSGNRNFEGRVSPDCRANYLASPPLVVAYALKGTVRTDMSDEPIGIARNGEKVFLKDIWPTNEEVRSLIDAHVNSDMFRARYADVYRGDDRWRAIEVTKSDTYSWPSGSTYIANPPYFDGMTMTPAPLTDVKNARALAVFGDSITTDHISPAGSIKLDSPAGKYLTEKGVPRLEFNSYGARRGNHDVMMRGTFANIRIRNRMLKDVEGGFTSYAAPNSSGGGETLPIYDAAMRYKADGTQLVVIAGKEYGTGSSRDWAAKGTMLLGVRAVIAESFERIHRSNLVGMGVLPLQFQDGEGANTLGIDGTETFSIANVAGIQPRQDVDVIVTGKDGSSRMIRARCRIDTYNELEYFHAGGILPYVLRKLAA</sequence>
<dbReference type="CDD" id="cd01586">
    <property type="entry name" value="AcnA_IRP"/>
    <property type="match status" value="1"/>
</dbReference>
<dbReference type="PANTHER" id="PTHR11670">
    <property type="entry name" value="ACONITASE/IRON-RESPONSIVE ELEMENT FAMILY MEMBER"/>
    <property type="match status" value="1"/>
</dbReference>
<dbReference type="InterPro" id="IPR015928">
    <property type="entry name" value="Aconitase/3IPM_dehydase_swvl"/>
</dbReference>
<dbReference type="InterPro" id="IPR000573">
    <property type="entry name" value="AconitaseA/IPMdHydase_ssu_swvl"/>
</dbReference>
<keyword evidence="9 11" id="KW-0411">Iron-sulfur</keyword>
<dbReference type="SUPFAM" id="SSF52016">
    <property type="entry name" value="LeuD/IlvD-like"/>
    <property type="match status" value="1"/>
</dbReference>
<dbReference type="EC" id="4.2.1.3" evidence="11"/>
<dbReference type="InterPro" id="IPR001030">
    <property type="entry name" value="Acoase/IPM_deHydtase_lsu_aba"/>
</dbReference>
<comment type="pathway">
    <text evidence="3">Carbohydrate metabolism; tricarboxylic acid cycle; isocitrate from oxaloacetate: step 2/2.</text>
</comment>
<comment type="catalytic activity">
    <reaction evidence="10 11">
        <text>citrate = D-threo-isocitrate</text>
        <dbReference type="Rhea" id="RHEA:10336"/>
        <dbReference type="ChEBI" id="CHEBI:15562"/>
        <dbReference type="ChEBI" id="CHEBI:16947"/>
        <dbReference type="EC" id="4.2.1.3"/>
    </reaction>
</comment>
<keyword evidence="8 11" id="KW-0408">Iron</keyword>
<evidence type="ECO:0000256" key="2">
    <source>
        <dbReference type="ARBA" id="ARBA00001966"/>
    </source>
</evidence>
<feature type="domain" description="Aconitase A/isopropylmalate dehydratase small subunit swivel" evidence="13">
    <location>
        <begin position="692"/>
        <end position="824"/>
    </location>
</feature>
<evidence type="ECO:0000256" key="9">
    <source>
        <dbReference type="ARBA" id="ARBA00023014"/>
    </source>
</evidence>
<comment type="cofactor">
    <cofactor evidence="2">
        <name>[4Fe-4S] cluster</name>
        <dbReference type="ChEBI" id="CHEBI:49883"/>
    </cofactor>
</comment>
<dbReference type="SUPFAM" id="SSF53732">
    <property type="entry name" value="Aconitase iron-sulfur domain"/>
    <property type="match status" value="1"/>
</dbReference>
<evidence type="ECO:0000313" key="14">
    <source>
        <dbReference type="EMBL" id="MCL6684077.1"/>
    </source>
</evidence>
<dbReference type="Gene3D" id="6.10.190.10">
    <property type="match status" value="1"/>
</dbReference>
<dbReference type="InterPro" id="IPR044137">
    <property type="entry name" value="AcnA_IRP_Swivel"/>
</dbReference>
<keyword evidence="7" id="KW-0479">Metal-binding</keyword>
<proteinExistence type="inferred from homology"/>
<keyword evidence="6 11" id="KW-0004">4Fe-4S</keyword>
<dbReference type="InterPro" id="IPR018136">
    <property type="entry name" value="Aconitase_4Fe-4S_BS"/>
</dbReference>